<dbReference type="InterPro" id="IPR001623">
    <property type="entry name" value="DnaJ_domain"/>
</dbReference>
<proteinExistence type="predicted"/>
<dbReference type="AlphaFoldDB" id="A0A2W4W6M8"/>
<dbReference type="CDD" id="cd06257">
    <property type="entry name" value="DnaJ"/>
    <property type="match status" value="1"/>
</dbReference>
<dbReference type="EMBL" id="QBMC01000102">
    <property type="protein sequence ID" value="PZO14798.1"/>
    <property type="molecule type" value="Genomic_DNA"/>
</dbReference>
<organism evidence="2 3">
    <name type="scientific">Leptolyngbya foveolarum</name>
    <dbReference type="NCBI Taxonomy" id="47253"/>
    <lineage>
        <taxon>Bacteria</taxon>
        <taxon>Bacillati</taxon>
        <taxon>Cyanobacteriota</taxon>
        <taxon>Cyanophyceae</taxon>
        <taxon>Leptolyngbyales</taxon>
        <taxon>Leptolyngbyaceae</taxon>
        <taxon>Leptolyngbya group</taxon>
        <taxon>Leptolyngbya</taxon>
    </lineage>
</organism>
<dbReference type="Proteomes" id="UP000249354">
    <property type="component" value="Unassembled WGS sequence"/>
</dbReference>
<dbReference type="SUPFAM" id="SSF46565">
    <property type="entry name" value="Chaperone J-domain"/>
    <property type="match status" value="1"/>
</dbReference>
<name>A0A2W4W6M8_9CYAN</name>
<evidence type="ECO:0000313" key="3">
    <source>
        <dbReference type="Proteomes" id="UP000249354"/>
    </source>
</evidence>
<reference evidence="2 3" key="2">
    <citation type="submission" date="2018-06" db="EMBL/GenBank/DDBJ databases">
        <title>Metagenomic assembly of (sub)arctic Cyanobacteria and their associated microbiome from non-axenic cultures.</title>
        <authorList>
            <person name="Baurain D."/>
        </authorList>
    </citation>
    <scope>NUCLEOTIDE SEQUENCE [LARGE SCALE GENOMIC DNA]</scope>
    <source>
        <strain evidence="2">ULC129bin1</strain>
    </source>
</reference>
<comment type="caution">
    <text evidence="2">The sequence shown here is derived from an EMBL/GenBank/DDBJ whole genome shotgun (WGS) entry which is preliminary data.</text>
</comment>
<reference evidence="3" key="1">
    <citation type="submission" date="2018-04" db="EMBL/GenBank/DDBJ databases">
        <authorList>
            <person name="Cornet L."/>
        </authorList>
    </citation>
    <scope>NUCLEOTIDE SEQUENCE [LARGE SCALE GENOMIC DNA]</scope>
</reference>
<dbReference type="InterPro" id="IPR036869">
    <property type="entry name" value="J_dom_sf"/>
</dbReference>
<dbReference type="Gene3D" id="1.10.287.110">
    <property type="entry name" value="DnaJ domain"/>
    <property type="match status" value="1"/>
</dbReference>
<dbReference type="PANTHER" id="PTHR24074">
    <property type="entry name" value="CO-CHAPERONE PROTEIN DJLA"/>
    <property type="match status" value="1"/>
</dbReference>
<protein>
    <submittedName>
        <fullName evidence="2">Molecular chaperone DnaJ</fullName>
    </submittedName>
</protein>
<dbReference type="Pfam" id="PF00226">
    <property type="entry name" value="DnaJ"/>
    <property type="match status" value="1"/>
</dbReference>
<dbReference type="PROSITE" id="PS50076">
    <property type="entry name" value="DNAJ_2"/>
    <property type="match status" value="1"/>
</dbReference>
<feature type="domain" description="J" evidence="1">
    <location>
        <begin position="10"/>
        <end position="73"/>
    </location>
</feature>
<evidence type="ECO:0000259" key="1">
    <source>
        <dbReference type="PROSITE" id="PS50076"/>
    </source>
</evidence>
<dbReference type="PRINTS" id="PR00625">
    <property type="entry name" value="JDOMAIN"/>
</dbReference>
<sequence length="235" mass="26544">MVQKYRVDVDYYGALGISSEASQAQVKQAYRKLAKQLHPDSKYESSHDKIAAVNLAYEVLGDVGQRRAYDNERRLIAEDNASERANRAASSQAVYKKRRASNGNETTIEQWMRSVFNPTDRLIGKILKPLKAEIRVLSADPFDDELMAAFQAYLEVCRESLEKAQAKFKSMPNPPGVASGAANLYYCLNQLEDGIEEIERFTYTYDDSYLHTGQELFRISAGLRKEAKAEIKAVL</sequence>
<dbReference type="InterPro" id="IPR050817">
    <property type="entry name" value="DjlA_DnaK_co-chaperone"/>
</dbReference>
<gene>
    <name evidence="2" type="ORF">DCF25_14490</name>
</gene>
<dbReference type="SMART" id="SM00271">
    <property type="entry name" value="DnaJ"/>
    <property type="match status" value="1"/>
</dbReference>
<accession>A0A2W4W6M8</accession>
<evidence type="ECO:0000313" key="2">
    <source>
        <dbReference type="EMBL" id="PZO14798.1"/>
    </source>
</evidence>